<dbReference type="PANTHER" id="PTHR11014">
    <property type="entry name" value="PEPTIDASE M20 FAMILY MEMBER"/>
    <property type="match status" value="1"/>
</dbReference>
<dbReference type="PANTHER" id="PTHR11014:SF63">
    <property type="entry name" value="METALLOPEPTIDASE, PUTATIVE (AFU_ORTHOLOGUE AFUA_6G09600)-RELATED"/>
    <property type="match status" value="1"/>
</dbReference>
<dbReference type="NCBIfam" id="TIGR01891">
    <property type="entry name" value="amidohydrolases"/>
    <property type="match status" value="1"/>
</dbReference>
<dbReference type="InterPro" id="IPR002933">
    <property type="entry name" value="Peptidase_M20"/>
</dbReference>
<dbReference type="PIRSF" id="PIRSF005962">
    <property type="entry name" value="Pept_M20D_amidohydro"/>
    <property type="match status" value="1"/>
</dbReference>
<dbReference type="Proteomes" id="UP001143362">
    <property type="component" value="Unassembled WGS sequence"/>
</dbReference>
<dbReference type="Pfam" id="PF07687">
    <property type="entry name" value="M20_dimer"/>
    <property type="match status" value="1"/>
</dbReference>
<evidence type="ECO:0000259" key="3">
    <source>
        <dbReference type="Pfam" id="PF07687"/>
    </source>
</evidence>
<evidence type="ECO:0000256" key="2">
    <source>
        <dbReference type="SAM" id="SignalP"/>
    </source>
</evidence>
<dbReference type="EMBL" id="SHNN01000002">
    <property type="protein sequence ID" value="MCX2981998.1"/>
    <property type="molecule type" value="Genomic_DNA"/>
</dbReference>
<protein>
    <submittedName>
        <fullName evidence="4">Amidohydrolase</fullName>
    </submittedName>
</protein>
<feature type="signal peptide" evidence="2">
    <location>
        <begin position="1"/>
        <end position="23"/>
    </location>
</feature>
<organism evidence="4 5">
    <name type="scientific">Candidatus Litorirhabdus singularis</name>
    <dbReference type="NCBI Taxonomy" id="2518993"/>
    <lineage>
        <taxon>Bacteria</taxon>
        <taxon>Pseudomonadati</taxon>
        <taxon>Pseudomonadota</taxon>
        <taxon>Gammaproteobacteria</taxon>
        <taxon>Cellvibrionales</taxon>
        <taxon>Halieaceae</taxon>
        <taxon>Candidatus Litorirhabdus</taxon>
    </lineage>
</organism>
<dbReference type="SUPFAM" id="SSF53187">
    <property type="entry name" value="Zn-dependent exopeptidases"/>
    <property type="match status" value="1"/>
</dbReference>
<dbReference type="Gene3D" id="3.30.70.360">
    <property type="match status" value="1"/>
</dbReference>
<keyword evidence="1" id="KW-0378">Hydrolase</keyword>
<proteinExistence type="predicted"/>
<comment type="caution">
    <text evidence="4">The sequence shown here is derived from an EMBL/GenBank/DDBJ whole genome shotgun (WGS) entry which is preliminary data.</text>
</comment>
<evidence type="ECO:0000313" key="5">
    <source>
        <dbReference type="Proteomes" id="UP001143362"/>
    </source>
</evidence>
<accession>A0ABT3TI42</accession>
<dbReference type="InterPro" id="IPR036264">
    <property type="entry name" value="Bact_exopeptidase_dim_dom"/>
</dbReference>
<dbReference type="Pfam" id="PF01546">
    <property type="entry name" value="Peptidase_M20"/>
    <property type="match status" value="1"/>
</dbReference>
<keyword evidence="5" id="KW-1185">Reference proteome</keyword>
<feature type="domain" description="Peptidase M20 dimerisation" evidence="3">
    <location>
        <begin position="228"/>
        <end position="322"/>
    </location>
</feature>
<gene>
    <name evidence="4" type="ORF">EYC98_14135</name>
</gene>
<name>A0ABT3TI42_9GAMM</name>
<keyword evidence="2" id="KW-0732">Signal</keyword>
<dbReference type="Gene3D" id="3.40.630.10">
    <property type="entry name" value="Zn peptidases"/>
    <property type="match status" value="1"/>
</dbReference>
<dbReference type="InterPro" id="IPR017439">
    <property type="entry name" value="Amidohydrolase"/>
</dbReference>
<reference evidence="4" key="1">
    <citation type="submission" date="2019-02" db="EMBL/GenBank/DDBJ databases">
        <authorList>
            <person name="Li S.-H."/>
        </authorList>
    </citation>
    <scope>NUCLEOTIDE SEQUENCE</scope>
    <source>
        <strain evidence="4">IMCC14734</strain>
    </source>
</reference>
<feature type="chain" id="PRO_5045249513" evidence="2">
    <location>
        <begin position="24"/>
        <end position="449"/>
    </location>
</feature>
<dbReference type="SUPFAM" id="SSF55031">
    <property type="entry name" value="Bacterial exopeptidase dimerisation domain"/>
    <property type="match status" value="1"/>
</dbReference>
<evidence type="ECO:0000256" key="1">
    <source>
        <dbReference type="ARBA" id="ARBA00022801"/>
    </source>
</evidence>
<evidence type="ECO:0000313" key="4">
    <source>
        <dbReference type="EMBL" id="MCX2981998.1"/>
    </source>
</evidence>
<dbReference type="InterPro" id="IPR011650">
    <property type="entry name" value="Peptidase_M20_dimer"/>
</dbReference>
<sequence>MQHAVSRVLCAILWLGATGWAHAAEQSLLQLYQYLHANPELSYQEQNTAAVYARELKAAGFEVTVGVGGAAVRERLQASGATLTDTIGGHGVVGVLRNGDGPVLMIRADMDGLPVAEQTGLSFASKAQGIELTGQPVAVMHACGHDMHMAVAIGTARGLAAERDKWRGTLVIIGQPAEERGAGARSMLEDGLFEQFPRPDYNLALHVSPTLAAGTVGYVSGFMMANVDSVDITVRGVGSHGAYPHMGKDPVVLSAAIITSLQTLVSREIAALEPAVVTVGSIHGGSKHNIIPDRVDLQLTVRSYSDAVRQKLLTGIERIALNQARALGFDEDLLPLVTVKQEYTPALWNDPALVARTVAAFERALGAEQVQAVEKVMGGEDFARYGRTEPRIPGFMFRLGTVSPQRYAQAQAGDLALPSLHSPFFYPDVEPTLATGVSAMTAAALELLR</sequence>